<dbReference type="Proteomes" id="UP000234331">
    <property type="component" value="Unassembled WGS sequence"/>
</dbReference>
<feature type="region of interest" description="Disordered" evidence="1">
    <location>
        <begin position="1"/>
        <end position="37"/>
    </location>
</feature>
<keyword evidence="3" id="KW-1185">Reference proteome</keyword>
<protein>
    <submittedName>
        <fullName evidence="2">Uncharacterized protein</fullName>
    </submittedName>
</protein>
<sequence>MREGAVERPGIPSKASSSGLSISADQHRRAARLSRVPVPSPRLFTSRYRSSNAVGPFPYAGQPDTENFLRRLAPSC</sequence>
<name>A0A2I2L2G0_9ACTN</name>
<evidence type="ECO:0000256" key="1">
    <source>
        <dbReference type="SAM" id="MobiDB-lite"/>
    </source>
</evidence>
<evidence type="ECO:0000313" key="2">
    <source>
        <dbReference type="EMBL" id="SNQ52110.1"/>
    </source>
</evidence>
<feature type="compositionally biased region" description="Low complexity" evidence="1">
    <location>
        <begin position="13"/>
        <end position="23"/>
    </location>
</feature>
<dbReference type="AlphaFoldDB" id="A0A2I2L2G0"/>
<organism evidence="2 3">
    <name type="scientific">Frankia canadensis</name>
    <dbReference type="NCBI Taxonomy" id="1836972"/>
    <lineage>
        <taxon>Bacteria</taxon>
        <taxon>Bacillati</taxon>
        <taxon>Actinomycetota</taxon>
        <taxon>Actinomycetes</taxon>
        <taxon>Frankiales</taxon>
        <taxon>Frankiaceae</taxon>
        <taxon>Frankia</taxon>
    </lineage>
</organism>
<evidence type="ECO:0000313" key="3">
    <source>
        <dbReference type="Proteomes" id="UP000234331"/>
    </source>
</evidence>
<reference evidence="2 3" key="1">
    <citation type="submission" date="2017-06" db="EMBL/GenBank/DDBJ databases">
        <authorList>
            <person name="Kim H.J."/>
            <person name="Triplett B.A."/>
        </authorList>
    </citation>
    <scope>NUCLEOTIDE SEQUENCE [LARGE SCALE GENOMIC DNA]</scope>
    <source>
        <strain evidence="2">FRACA_ARgP5</strain>
    </source>
</reference>
<proteinExistence type="predicted"/>
<dbReference type="EMBL" id="FZMO01000561">
    <property type="protein sequence ID" value="SNQ52110.1"/>
    <property type="molecule type" value="Genomic_DNA"/>
</dbReference>
<gene>
    <name evidence="2" type="ORF">FRACA_920003</name>
</gene>
<accession>A0A2I2L2G0</accession>